<feature type="domain" description="STAS" evidence="1">
    <location>
        <begin position="39"/>
        <end position="106"/>
    </location>
</feature>
<dbReference type="PROSITE" id="PS50801">
    <property type="entry name" value="STAS"/>
    <property type="match status" value="1"/>
</dbReference>
<reference evidence="2 3" key="1">
    <citation type="journal article" date="2019" name="Emerg. Microbes Infect.">
        <title>Comprehensive subspecies identification of 175 nontuberculous mycobacteria species based on 7547 genomic profiles.</title>
        <authorList>
            <person name="Matsumoto Y."/>
            <person name="Kinjo T."/>
            <person name="Motooka D."/>
            <person name="Nabeya D."/>
            <person name="Jung N."/>
            <person name="Uechi K."/>
            <person name="Horii T."/>
            <person name="Iida T."/>
            <person name="Fujita J."/>
            <person name="Nakamura S."/>
        </authorList>
    </citation>
    <scope>NUCLEOTIDE SEQUENCE [LARGE SCALE GENOMIC DNA]</scope>
    <source>
        <strain evidence="2 3">JCM 17899</strain>
    </source>
</reference>
<gene>
    <name evidence="2" type="ORF">MSEDJ_13420</name>
</gene>
<dbReference type="EMBL" id="AP022588">
    <property type="protein sequence ID" value="BBY27246.1"/>
    <property type="molecule type" value="Genomic_DNA"/>
</dbReference>
<dbReference type="Gene3D" id="3.30.750.24">
    <property type="entry name" value="STAS domain"/>
    <property type="match status" value="1"/>
</dbReference>
<keyword evidence="3" id="KW-1185">Reference proteome</keyword>
<dbReference type="RefSeq" id="WP_163796152.1">
    <property type="nucleotide sequence ID" value="NZ_AP022588.1"/>
</dbReference>
<dbReference type="AlphaFoldDB" id="A0A7I7QN50"/>
<organism evidence="2 3">
    <name type="scientific">Mycolicibacterium sediminis</name>
    <dbReference type="NCBI Taxonomy" id="1286180"/>
    <lineage>
        <taxon>Bacteria</taxon>
        <taxon>Bacillati</taxon>
        <taxon>Actinomycetota</taxon>
        <taxon>Actinomycetes</taxon>
        <taxon>Mycobacteriales</taxon>
        <taxon>Mycobacteriaceae</taxon>
        <taxon>Mycolicibacterium</taxon>
    </lineage>
</organism>
<dbReference type="Proteomes" id="UP000467193">
    <property type="component" value="Chromosome"/>
</dbReference>
<proteinExistence type="predicted"/>
<name>A0A7I7QN50_9MYCO</name>
<evidence type="ECO:0000313" key="3">
    <source>
        <dbReference type="Proteomes" id="UP000467193"/>
    </source>
</evidence>
<evidence type="ECO:0000259" key="1">
    <source>
        <dbReference type="PROSITE" id="PS50801"/>
    </source>
</evidence>
<protein>
    <recommendedName>
        <fullName evidence="1">STAS domain-containing protein</fullName>
    </recommendedName>
</protein>
<dbReference type="InterPro" id="IPR002645">
    <property type="entry name" value="STAS_dom"/>
</dbReference>
<dbReference type="InterPro" id="IPR036513">
    <property type="entry name" value="STAS_dom_sf"/>
</dbReference>
<dbReference type="KEGG" id="msei:MSEDJ_13420"/>
<dbReference type="SUPFAM" id="SSF52091">
    <property type="entry name" value="SpoIIaa-like"/>
    <property type="match status" value="1"/>
</dbReference>
<evidence type="ECO:0000313" key="2">
    <source>
        <dbReference type="EMBL" id="BBY27246.1"/>
    </source>
</evidence>
<accession>A0A7I7QN50</accession>
<sequence>MADTTTQTVTTIRSFRDGNLAQEFDGALIRAYSRRLATVVTIGGSVTVDNLDRVTARVLRHVLDDSVVLDLGGIDGLDTRCGALVDEVRTACEAVGVEFALVATDEVADALNVDDGACAVARSVPEALRYFADVSCARQRVLLPLLGRIA</sequence>
<dbReference type="Pfam" id="PF01740">
    <property type="entry name" value="STAS"/>
    <property type="match status" value="1"/>
</dbReference>